<dbReference type="NCBIfam" id="TIGR02867">
    <property type="entry name" value="spore_II_P"/>
    <property type="match status" value="1"/>
</dbReference>
<keyword evidence="2" id="KW-0812">Transmembrane</keyword>
<evidence type="ECO:0000313" key="4">
    <source>
        <dbReference type="Proteomes" id="UP000236151"/>
    </source>
</evidence>
<evidence type="ECO:0008006" key="5">
    <source>
        <dbReference type="Google" id="ProtNLM"/>
    </source>
</evidence>
<name>A0A2K2FM22_9CLOT</name>
<dbReference type="AlphaFoldDB" id="A0A2K2FM22"/>
<organism evidence="3 4">
    <name type="scientific">Clostridium thermosuccinogenes</name>
    <dbReference type="NCBI Taxonomy" id="84032"/>
    <lineage>
        <taxon>Bacteria</taxon>
        <taxon>Bacillati</taxon>
        <taxon>Bacillota</taxon>
        <taxon>Clostridia</taxon>
        <taxon>Eubacteriales</taxon>
        <taxon>Clostridiaceae</taxon>
        <taxon>Clostridium</taxon>
    </lineage>
</organism>
<gene>
    <name evidence="3" type="ORF">CDQ84_07615</name>
</gene>
<accession>A0A2K2FM22</accession>
<evidence type="ECO:0000256" key="1">
    <source>
        <dbReference type="SAM" id="MobiDB-lite"/>
    </source>
</evidence>
<keyword evidence="2" id="KW-1133">Transmembrane helix</keyword>
<proteinExistence type="predicted"/>
<reference evidence="3 4" key="1">
    <citation type="submission" date="2017-06" db="EMBL/GenBank/DDBJ databases">
        <title>Investigating the central metabolism of Clostridium thermosuccinogenes.</title>
        <authorList>
            <person name="Koendjbiharie J.G."/>
            <person name="van Kranenburg R."/>
        </authorList>
    </citation>
    <scope>NUCLEOTIDE SEQUENCE [LARGE SCALE GENOMIC DNA]</scope>
    <source>
        <strain evidence="3 4">DSM 5806</strain>
    </source>
</reference>
<dbReference type="Pfam" id="PF07454">
    <property type="entry name" value="SpoIIP"/>
    <property type="match status" value="1"/>
</dbReference>
<protein>
    <recommendedName>
        <fullName evidence="5">Stage II sporulation protein P</fullName>
    </recommendedName>
</protein>
<feature type="transmembrane region" description="Helical" evidence="2">
    <location>
        <begin position="20"/>
        <end position="41"/>
    </location>
</feature>
<dbReference type="KEGG" id="cthd:CDO33_05390"/>
<feature type="region of interest" description="Disordered" evidence="1">
    <location>
        <begin position="130"/>
        <end position="169"/>
    </location>
</feature>
<evidence type="ECO:0000256" key="2">
    <source>
        <dbReference type="SAM" id="Phobius"/>
    </source>
</evidence>
<feature type="compositionally biased region" description="Basic and acidic residues" evidence="1">
    <location>
        <begin position="145"/>
        <end position="159"/>
    </location>
</feature>
<keyword evidence="2" id="KW-0472">Membrane</keyword>
<evidence type="ECO:0000313" key="3">
    <source>
        <dbReference type="EMBL" id="PNT99822.1"/>
    </source>
</evidence>
<comment type="caution">
    <text evidence="3">The sequence shown here is derived from an EMBL/GenBank/DDBJ whole genome shotgun (WGS) entry which is preliminary data.</text>
</comment>
<dbReference type="OrthoDB" id="1633470at2"/>
<dbReference type="EMBL" id="NIOJ01000015">
    <property type="protein sequence ID" value="PNT99822.1"/>
    <property type="molecule type" value="Genomic_DNA"/>
</dbReference>
<dbReference type="RefSeq" id="WP_103081132.1">
    <property type="nucleotide sequence ID" value="NZ_CP021850.1"/>
</dbReference>
<dbReference type="InterPro" id="IPR010897">
    <property type="entry name" value="Spore_II_P"/>
</dbReference>
<keyword evidence="4" id="KW-1185">Reference proteome</keyword>
<sequence>MKKKYKNYRKNVLERVLKTAILAILSYLAVRLGIAGGNLLFSTDVNIIRNVHVESFKSTLNKAIPLIDTVYNSGNISISLSREISNLIANIFNFNLDNPVTILNAQSPIMYNFYNNSYKEYLAQEIEKEKEKSKYENSDSGNTGDKPEGKTDEGTEPHEGPSGFLQDQSSIYYDGTDGTGWDDSGGNNDYNSNIAIKNESKYEVDDAMIEQLLKEELSFKFEEKGPQILIYHTHTSESYLRKLEDLGKENVPSRTQDSRYNVVRVGDELHKHLEKKYGFNVMHNGTINDYDYNDSYVNAAKTVDNILKGNPSLKVVIDLHRDGLDGVNKLRQAIKIDNKNAAQMFFVIGTNHENWKENFKLALKLHKYMNDKYPGLMLPILLRNARYNQQVSKGAFIIEIGGDGNTLDEAIESTKYLAEALNEVLGGMK</sequence>
<dbReference type="Proteomes" id="UP000236151">
    <property type="component" value="Unassembled WGS sequence"/>
</dbReference>